<dbReference type="EMBL" id="KL198084">
    <property type="protein sequence ID" value="KDQ08929.1"/>
    <property type="molecule type" value="Genomic_DNA"/>
</dbReference>
<accession>A0A067M085</accession>
<dbReference type="AlphaFoldDB" id="A0A067M085"/>
<proteinExistence type="predicted"/>
<dbReference type="InParanoid" id="A0A067M085"/>
<reference evidence="2" key="1">
    <citation type="journal article" date="2014" name="Proc. Natl. Acad. Sci. U.S.A.">
        <title>Extensive sampling of basidiomycete genomes demonstrates inadequacy of the white-rot/brown-rot paradigm for wood decay fungi.</title>
        <authorList>
            <person name="Riley R."/>
            <person name="Salamov A.A."/>
            <person name="Brown D.W."/>
            <person name="Nagy L.G."/>
            <person name="Floudas D."/>
            <person name="Held B.W."/>
            <person name="Levasseur A."/>
            <person name="Lombard V."/>
            <person name="Morin E."/>
            <person name="Otillar R."/>
            <person name="Lindquist E.A."/>
            <person name="Sun H."/>
            <person name="LaButti K.M."/>
            <person name="Schmutz J."/>
            <person name="Jabbour D."/>
            <person name="Luo H."/>
            <person name="Baker S.E."/>
            <person name="Pisabarro A.G."/>
            <person name="Walton J.D."/>
            <person name="Blanchette R.A."/>
            <person name="Henrissat B."/>
            <person name="Martin F."/>
            <person name="Cullen D."/>
            <person name="Hibbett D.S."/>
            <person name="Grigoriev I.V."/>
        </authorList>
    </citation>
    <scope>NUCLEOTIDE SEQUENCE [LARGE SCALE GENOMIC DNA]</scope>
    <source>
        <strain evidence="2">FD-172 SS1</strain>
    </source>
</reference>
<keyword evidence="2" id="KW-1185">Reference proteome</keyword>
<name>A0A067M085_BOTB1</name>
<dbReference type="HOGENOM" id="CLU_2372508_0_0_1"/>
<organism evidence="1 2">
    <name type="scientific">Botryobasidium botryosum (strain FD-172 SS1)</name>
    <dbReference type="NCBI Taxonomy" id="930990"/>
    <lineage>
        <taxon>Eukaryota</taxon>
        <taxon>Fungi</taxon>
        <taxon>Dikarya</taxon>
        <taxon>Basidiomycota</taxon>
        <taxon>Agaricomycotina</taxon>
        <taxon>Agaricomycetes</taxon>
        <taxon>Cantharellales</taxon>
        <taxon>Botryobasidiaceae</taxon>
        <taxon>Botryobasidium</taxon>
    </lineage>
</organism>
<gene>
    <name evidence="1" type="ORF">BOTBODRAFT_539468</name>
</gene>
<evidence type="ECO:0000313" key="2">
    <source>
        <dbReference type="Proteomes" id="UP000027195"/>
    </source>
</evidence>
<sequence length="95" mass="10771">MLEPASRSCHITSKLDRTAKSTLLTLCLHLQGMNAYTCGIARSLDPQISSLELQGHATTSTQDPMEIFKNTYRWPIYTSRVFLWSRPQSPARRST</sequence>
<dbReference type="Proteomes" id="UP000027195">
    <property type="component" value="Unassembled WGS sequence"/>
</dbReference>
<evidence type="ECO:0000313" key="1">
    <source>
        <dbReference type="EMBL" id="KDQ08929.1"/>
    </source>
</evidence>
<protein>
    <submittedName>
        <fullName evidence="1">Uncharacterized protein</fullName>
    </submittedName>
</protein>